<dbReference type="PANTHER" id="PTHR12770:SF22">
    <property type="entry name" value="PROTEIN ROOT UVB SENSITIVE 1, CHLOROPLASTIC"/>
    <property type="match status" value="1"/>
</dbReference>
<dbReference type="EMBL" id="PYSW02000014">
    <property type="protein sequence ID" value="KAG2386852.1"/>
    <property type="molecule type" value="Genomic_DNA"/>
</dbReference>
<dbReference type="InterPro" id="IPR054549">
    <property type="entry name" value="UVB_sens_RUS_dom"/>
</dbReference>
<comment type="caution">
    <text evidence="5">The sequence shown here is derived from an EMBL/GenBank/DDBJ whole genome shotgun (WGS) entry which is preliminary data.</text>
</comment>
<reference evidence="5 6" key="1">
    <citation type="journal article" date="2018" name="BMC Genomics">
        <title>The genome of Naegleria lovaniensis, the basis for a comparative approach to unravel pathogenicity factors of the human pathogenic amoeba N. fowleri.</title>
        <authorList>
            <person name="Liechti N."/>
            <person name="Schurch N."/>
            <person name="Bruggmann R."/>
            <person name="Wittwer M."/>
        </authorList>
    </citation>
    <scope>NUCLEOTIDE SEQUENCE [LARGE SCALE GENOMIC DNA]</scope>
    <source>
        <strain evidence="5 6">ATCC 30569</strain>
    </source>
</reference>
<feature type="domain" description="Protein root UVB sensitive/RUS" evidence="4">
    <location>
        <begin position="136"/>
        <end position="376"/>
    </location>
</feature>
<evidence type="ECO:0000256" key="1">
    <source>
        <dbReference type="ARBA" id="ARBA00007558"/>
    </source>
</evidence>
<evidence type="ECO:0000313" key="5">
    <source>
        <dbReference type="EMBL" id="KAG2386852.1"/>
    </source>
</evidence>
<dbReference type="AlphaFoldDB" id="A0AA88GTP4"/>
<keyword evidence="3" id="KW-1133">Transmembrane helix</keyword>
<feature type="compositionally biased region" description="Basic and acidic residues" evidence="2">
    <location>
        <begin position="38"/>
        <end position="52"/>
    </location>
</feature>
<dbReference type="InterPro" id="IPR006968">
    <property type="entry name" value="RUS_fam"/>
</dbReference>
<proteinExistence type="inferred from homology"/>
<keyword evidence="3" id="KW-0812">Transmembrane</keyword>
<keyword evidence="3" id="KW-0472">Membrane</keyword>
<dbReference type="Proteomes" id="UP000816034">
    <property type="component" value="Unassembled WGS sequence"/>
</dbReference>
<name>A0AA88GTP4_NAELO</name>
<evidence type="ECO:0000259" key="4">
    <source>
        <dbReference type="Pfam" id="PF04884"/>
    </source>
</evidence>
<protein>
    <recommendedName>
        <fullName evidence="4">Protein root UVB sensitive/RUS domain-containing protein</fullName>
    </recommendedName>
</protein>
<evidence type="ECO:0000313" key="6">
    <source>
        <dbReference type="Proteomes" id="UP000816034"/>
    </source>
</evidence>
<feature type="region of interest" description="Disordered" evidence="2">
    <location>
        <begin position="27"/>
        <end position="52"/>
    </location>
</feature>
<gene>
    <name evidence="5" type="ORF">C9374_001887</name>
</gene>
<comment type="similarity">
    <text evidence="1">Belongs to the RUS1 family.</text>
</comment>
<sequence length="385" mass="42812">MQPFQRGFLKVRKYQVISVGTSVFRRGPTFNESVNNENNRKSANENNDERKSKEWIVKQHTSWFLKHSEKDNLQEELKNHGWLRKLNAEEIHQLTTSNNIENNSTMDHVNRSDNDITSSIPEKGGPFSKFKFLFNHWRRRTLRVFLPKNFPESVNDGYLHYCKWQALQYIAGSFSGVLSMQSLLHAAGITSQIATTSNSFALAVLGGALAWVIKDGLGQLGGILFASKVNTNFDADPKFWRMTGEYALVTSALLEVTTPLTGPSWFIAQASIANIGKNVSCFSASATRAAMNQSFAKSDNLADVTAKATSQALASSLIGTTLGILYSSAVSLAQFSFVKVFPVFCVLSVLQLFSLYKAASIVRLKVLNKQRFVLVALGTLKMVQF</sequence>
<dbReference type="Pfam" id="PF04884">
    <property type="entry name" value="UVB_sens_prot"/>
    <property type="match status" value="1"/>
</dbReference>
<dbReference type="GeneID" id="68094343"/>
<keyword evidence="6" id="KW-1185">Reference proteome</keyword>
<evidence type="ECO:0000256" key="2">
    <source>
        <dbReference type="SAM" id="MobiDB-lite"/>
    </source>
</evidence>
<feature type="transmembrane region" description="Helical" evidence="3">
    <location>
        <begin position="341"/>
        <end position="362"/>
    </location>
</feature>
<organism evidence="5 6">
    <name type="scientific">Naegleria lovaniensis</name>
    <name type="common">Amoeba</name>
    <dbReference type="NCBI Taxonomy" id="51637"/>
    <lineage>
        <taxon>Eukaryota</taxon>
        <taxon>Discoba</taxon>
        <taxon>Heterolobosea</taxon>
        <taxon>Tetramitia</taxon>
        <taxon>Eutetramitia</taxon>
        <taxon>Vahlkampfiidae</taxon>
        <taxon>Naegleria</taxon>
    </lineage>
</organism>
<accession>A0AA88GTP4</accession>
<dbReference type="PANTHER" id="PTHR12770">
    <property type="entry name" value="RUS1 FAMILY PROTEIN C16ORF58"/>
    <property type="match status" value="1"/>
</dbReference>
<dbReference type="RefSeq" id="XP_044550844.1">
    <property type="nucleotide sequence ID" value="XM_044691243.1"/>
</dbReference>
<evidence type="ECO:0000256" key="3">
    <source>
        <dbReference type="SAM" id="Phobius"/>
    </source>
</evidence>